<dbReference type="Proteomes" id="UP000281498">
    <property type="component" value="Unassembled WGS sequence"/>
</dbReference>
<dbReference type="AlphaFoldDB" id="A0A3A9KDY4"/>
<dbReference type="Pfam" id="PF08892">
    <property type="entry name" value="YqcI_YcgG"/>
    <property type="match status" value="1"/>
</dbReference>
<proteinExistence type="predicted"/>
<dbReference type="PANTHER" id="PTHR40045">
    <property type="entry name" value="YCGG FAMILY PROTEIN"/>
    <property type="match status" value="1"/>
</dbReference>
<name>A0A3A9KDY4_9BACI</name>
<protein>
    <submittedName>
        <fullName evidence="1">Uncharacterized protein</fullName>
    </submittedName>
</protein>
<dbReference type="InterPro" id="IPR014988">
    <property type="entry name" value="Uncharacterised_YqcI/YcgG"/>
</dbReference>
<evidence type="ECO:0000313" key="1">
    <source>
        <dbReference type="EMBL" id="RKL65695.1"/>
    </source>
</evidence>
<dbReference type="OrthoDB" id="112290at2"/>
<comment type="caution">
    <text evidence="1">The sequence shown here is derived from an EMBL/GenBank/DDBJ whole genome shotgun (WGS) entry which is preliminary data.</text>
</comment>
<dbReference type="PANTHER" id="PTHR40045:SF1">
    <property type="entry name" value="YQCI_YCGG FAMILY PROTEIN"/>
    <property type="match status" value="1"/>
</dbReference>
<gene>
    <name evidence="1" type="ORF">CR203_19415</name>
</gene>
<keyword evidence="2" id="KW-1185">Reference proteome</keyword>
<dbReference type="EMBL" id="PDOE01000013">
    <property type="protein sequence ID" value="RKL65695.1"/>
    <property type="molecule type" value="Genomic_DNA"/>
</dbReference>
<organism evidence="1 2">
    <name type="scientific">Salipaludibacillus neizhouensis</name>
    <dbReference type="NCBI Taxonomy" id="885475"/>
    <lineage>
        <taxon>Bacteria</taxon>
        <taxon>Bacillati</taxon>
        <taxon>Bacillota</taxon>
        <taxon>Bacilli</taxon>
        <taxon>Bacillales</taxon>
        <taxon>Bacillaceae</taxon>
    </lineage>
</organism>
<accession>A0A3A9KDY4</accession>
<evidence type="ECO:0000313" key="2">
    <source>
        <dbReference type="Proteomes" id="UP000281498"/>
    </source>
</evidence>
<sequence length="56" mass="6749">MEIIRRLPGNYDNTPVHSDLKTYGEDHNHEWKQYFIRDDNTTASECPFHRKNKKDS</sequence>
<reference evidence="1 2" key="1">
    <citation type="submission" date="2017-10" db="EMBL/GenBank/DDBJ databases">
        <title>Bacillus sp. nov., a halophilic bacterium isolated from a Keqin Lake.</title>
        <authorList>
            <person name="Wang H."/>
        </authorList>
    </citation>
    <scope>NUCLEOTIDE SEQUENCE [LARGE SCALE GENOMIC DNA]</scope>
    <source>
        <strain evidence="1 2">KCTC 13187</strain>
    </source>
</reference>